<evidence type="ECO:0000313" key="6">
    <source>
        <dbReference type="EMBL" id="CAX40963.1"/>
    </source>
</evidence>
<dbReference type="OrthoDB" id="7305308at2759"/>
<dbReference type="InterPro" id="IPR000182">
    <property type="entry name" value="GNAT_dom"/>
</dbReference>
<evidence type="ECO:0000256" key="1">
    <source>
        <dbReference type="ARBA" id="ARBA00009342"/>
    </source>
</evidence>
<feature type="domain" description="N-acetyltransferase" evidence="4">
    <location>
        <begin position="22"/>
        <end position="168"/>
    </location>
</feature>
<dbReference type="GeneID" id="8048673"/>
<dbReference type="CGD" id="CAL0000171313">
    <property type="gene designation" value="Cd36_60110"/>
</dbReference>
<dbReference type="AlphaFoldDB" id="B9WIA1"/>
<dbReference type="CDD" id="cd04301">
    <property type="entry name" value="NAT_SF"/>
    <property type="match status" value="1"/>
</dbReference>
<evidence type="ECO:0000256" key="3">
    <source>
        <dbReference type="ARBA" id="ARBA00023315"/>
    </source>
</evidence>
<dbReference type="Proteomes" id="UP000002605">
    <property type="component" value="Chromosome 6"/>
</dbReference>
<evidence type="ECO:0000256" key="2">
    <source>
        <dbReference type="ARBA" id="ARBA00022679"/>
    </source>
</evidence>
<organism evidence="6 7">
    <name type="scientific">Candida dubliniensis (strain CD36 / ATCC MYA-646 / CBS 7987 / NCPF 3949 / NRRL Y-17841)</name>
    <name type="common">Yeast</name>
    <dbReference type="NCBI Taxonomy" id="573826"/>
    <lineage>
        <taxon>Eukaryota</taxon>
        <taxon>Fungi</taxon>
        <taxon>Dikarya</taxon>
        <taxon>Ascomycota</taxon>
        <taxon>Saccharomycotina</taxon>
        <taxon>Pichiomycetes</taxon>
        <taxon>Debaryomycetaceae</taxon>
        <taxon>Candida/Lodderomyces clade</taxon>
        <taxon>Candida</taxon>
    </lineage>
</organism>
<dbReference type="InterPro" id="IPR051016">
    <property type="entry name" value="Diverse_Substrate_AcTransf"/>
</dbReference>
<dbReference type="VEuPathDB" id="FungiDB:CD36_60110"/>
<dbReference type="HOGENOM" id="CLU_013985_32_0_1"/>
<dbReference type="eggNOG" id="KOG3216">
    <property type="taxonomic scope" value="Eukaryota"/>
</dbReference>
<dbReference type="PROSITE" id="PS51186">
    <property type="entry name" value="GNAT"/>
    <property type="match status" value="1"/>
</dbReference>
<name>B9WIA1_CANDC</name>
<protein>
    <submittedName>
        <fullName evidence="6">N-acetyltransferase, putative</fullName>
        <ecNumber evidence="6">2.3.1.-</ecNumber>
    </submittedName>
</protein>
<evidence type="ECO:0000313" key="7">
    <source>
        <dbReference type="Proteomes" id="UP000002605"/>
    </source>
</evidence>
<dbReference type="GO" id="GO:0005737">
    <property type="term" value="C:cytoplasm"/>
    <property type="evidence" value="ECO:0007669"/>
    <property type="project" value="TreeGrafter"/>
</dbReference>
<dbReference type="EC" id="2.3.1.-" evidence="6"/>
<keyword evidence="2 6" id="KW-0808">Transferase</keyword>
<dbReference type="Pfam" id="PF00583">
    <property type="entry name" value="Acetyltransf_1"/>
    <property type="match status" value="1"/>
</dbReference>
<dbReference type="InterPro" id="IPR016181">
    <property type="entry name" value="Acyl_CoA_acyltransferase"/>
</dbReference>
<accession>B9WIA1</accession>
<dbReference type="GO" id="GO:0008080">
    <property type="term" value="F:N-acetyltransferase activity"/>
    <property type="evidence" value="ECO:0007669"/>
    <property type="project" value="TreeGrafter"/>
</dbReference>
<gene>
    <name evidence="5" type="ordered locus">Cd36_60110</name>
    <name evidence="6" type="ORF">CD36_60110</name>
</gene>
<dbReference type="KEGG" id="cdu:CD36_60110"/>
<dbReference type="SUPFAM" id="SSF55729">
    <property type="entry name" value="Acyl-CoA N-acyltransferases (Nat)"/>
    <property type="match status" value="1"/>
</dbReference>
<dbReference type="EMBL" id="FM992693">
    <property type="protein sequence ID" value="CAX40963.1"/>
    <property type="molecule type" value="Genomic_DNA"/>
</dbReference>
<dbReference type="FunFam" id="3.40.630.30:FF:000066">
    <property type="entry name" value="Histone acetyltransferase"/>
    <property type="match status" value="1"/>
</dbReference>
<dbReference type="PANTHER" id="PTHR10545:SF29">
    <property type="entry name" value="GH14572P-RELATED"/>
    <property type="match status" value="1"/>
</dbReference>
<dbReference type="Gene3D" id="3.40.630.30">
    <property type="match status" value="1"/>
</dbReference>
<sequence>MAHLGPPWPTSFFFIYPPPMSFTIRPIEEKDKPEWLHLWTSYIEFYNSLDKITPEISSTTFARFLDADEPVYSVVAVDSTSKIIGFANYLTHRNTWTIEDALYLNDLFVSSENRLHGVGRKLIEYIYTEADRLNCKKCYWSTQFENHRAQLLYTKVGVKSGFLLYRRP</sequence>
<dbReference type="PANTHER" id="PTHR10545">
    <property type="entry name" value="DIAMINE N-ACETYLTRANSFERASE"/>
    <property type="match status" value="1"/>
</dbReference>
<keyword evidence="3 6" id="KW-0012">Acyltransferase</keyword>
<keyword evidence="7" id="KW-1185">Reference proteome</keyword>
<evidence type="ECO:0000313" key="5">
    <source>
        <dbReference type="CGD" id="CAL0000171313"/>
    </source>
</evidence>
<reference evidence="6 7" key="1">
    <citation type="journal article" date="2009" name="Genome Res.">
        <title>Comparative genomics of the fungal pathogens Candida dubliniensis and Candida albicans.</title>
        <authorList>
            <person name="Jackson A.P."/>
            <person name="Gamble J.A."/>
            <person name="Yeomans T."/>
            <person name="Moran G.P."/>
            <person name="Saunders D."/>
            <person name="Harris D."/>
            <person name="Aslett M."/>
            <person name="Barrell J.F."/>
            <person name="Butler G."/>
            <person name="Citiulo F."/>
            <person name="Coleman D.C."/>
            <person name="de Groot P.W.J."/>
            <person name="Goodwin T.J."/>
            <person name="Quail M.A."/>
            <person name="McQuillan J."/>
            <person name="Munro C.A."/>
            <person name="Pain A."/>
            <person name="Poulter R.T."/>
            <person name="Rajandream M.A."/>
            <person name="Renauld H."/>
            <person name="Spiering M.J."/>
            <person name="Tivey A."/>
            <person name="Gow N.A.R."/>
            <person name="Barrell B."/>
            <person name="Sullivan D.J."/>
            <person name="Berriman M."/>
        </authorList>
    </citation>
    <scope>NUCLEOTIDE SEQUENCE [LARGE SCALE GENOMIC DNA]</scope>
    <source>
        <strain evidence="7">CD36 / ATCC MYA-646 / CBS 7987 / NCPF 3949 / NRRL Y-17841</strain>
    </source>
</reference>
<dbReference type="RefSeq" id="XP_002420813.1">
    <property type="nucleotide sequence ID" value="XM_002420768.1"/>
</dbReference>
<comment type="similarity">
    <text evidence="1">Belongs to the acetyltransferase family. GNAT subfamily.</text>
</comment>
<evidence type="ECO:0000259" key="4">
    <source>
        <dbReference type="PROSITE" id="PS51186"/>
    </source>
</evidence>
<proteinExistence type="inferred from homology"/>